<dbReference type="AlphaFoldDB" id="A0A6C0JI96"/>
<reference evidence="2" key="1">
    <citation type="journal article" date="2020" name="Nature">
        <title>Giant virus diversity and host interactions through global metagenomics.</title>
        <authorList>
            <person name="Schulz F."/>
            <person name="Roux S."/>
            <person name="Paez-Espino D."/>
            <person name="Jungbluth S."/>
            <person name="Walsh D.A."/>
            <person name="Denef V.J."/>
            <person name="McMahon K.D."/>
            <person name="Konstantinidis K.T."/>
            <person name="Eloe-Fadrosh E.A."/>
            <person name="Kyrpides N.C."/>
            <person name="Woyke T."/>
        </authorList>
    </citation>
    <scope>NUCLEOTIDE SEQUENCE</scope>
    <source>
        <strain evidence="2">GVMAG-M-3300027708-5</strain>
    </source>
</reference>
<sequence length="79" mass="9530">MKNIRDTCIDFFKNEDIRKDVKEMVKPIVQIVYNELYLYIWFICFYNVFLIFIILANLFLLLKLLRKPDILSTAGLEHV</sequence>
<accession>A0A6C0JI96</accession>
<protein>
    <submittedName>
        <fullName evidence="2">Uncharacterized protein</fullName>
    </submittedName>
</protein>
<keyword evidence="1" id="KW-0472">Membrane</keyword>
<keyword evidence="1" id="KW-0812">Transmembrane</keyword>
<evidence type="ECO:0000313" key="2">
    <source>
        <dbReference type="EMBL" id="QHU04741.1"/>
    </source>
</evidence>
<dbReference type="EMBL" id="MN740404">
    <property type="protein sequence ID" value="QHU04741.1"/>
    <property type="molecule type" value="Genomic_DNA"/>
</dbReference>
<keyword evidence="1" id="KW-1133">Transmembrane helix</keyword>
<feature type="transmembrane region" description="Helical" evidence="1">
    <location>
        <begin position="36"/>
        <end position="62"/>
    </location>
</feature>
<proteinExistence type="predicted"/>
<name>A0A6C0JI96_9ZZZZ</name>
<organism evidence="2">
    <name type="scientific">viral metagenome</name>
    <dbReference type="NCBI Taxonomy" id="1070528"/>
    <lineage>
        <taxon>unclassified sequences</taxon>
        <taxon>metagenomes</taxon>
        <taxon>organismal metagenomes</taxon>
    </lineage>
</organism>
<evidence type="ECO:0000256" key="1">
    <source>
        <dbReference type="SAM" id="Phobius"/>
    </source>
</evidence>